<evidence type="ECO:0000259" key="2">
    <source>
        <dbReference type="Pfam" id="PF13699"/>
    </source>
</evidence>
<evidence type="ECO:0000313" key="4">
    <source>
        <dbReference type="Proteomes" id="UP000077748"/>
    </source>
</evidence>
<dbReference type="InterPro" id="IPR025295">
    <property type="entry name" value="eCIS_core_dom"/>
</dbReference>
<name>A0A1A9KC41_9PSED</name>
<evidence type="ECO:0000313" key="3">
    <source>
        <dbReference type="EMBL" id="ANI15011.1"/>
    </source>
</evidence>
<keyword evidence="1" id="KW-0732">Signal</keyword>
<evidence type="ECO:0000256" key="1">
    <source>
        <dbReference type="SAM" id="SignalP"/>
    </source>
</evidence>
<protein>
    <recommendedName>
        <fullName evidence="2">eCIS core domain-containing protein</fullName>
    </recommendedName>
</protein>
<sequence length="203" mass="22010">MSKSRPSRPLLSLVLAAGLSASAALYACPAGQSEVCLGGCICVADPNGVFGVLQEDARNVAAPALAQWLSQSRERMVAAGVQPLPLDLRVQLQAWYPDDLLQAVRYRVGQGQDVDAASAMLQNQDVVAVTLIDVVVFRNEDDALHNLALWAHELKHVQQYRELGVDGFARQYVRNFSALEDPAYAIQNQVSREVRSARAPAGD</sequence>
<dbReference type="AlphaFoldDB" id="A0A1A9KC41"/>
<dbReference type="PROSITE" id="PS51257">
    <property type="entry name" value="PROKAR_LIPOPROTEIN"/>
    <property type="match status" value="1"/>
</dbReference>
<reference evidence="3 4" key="1">
    <citation type="submission" date="2016-05" db="EMBL/GenBank/DDBJ databases">
        <title>Genome Sequence of Pseudomonas citronellolis Strain SJTE-3, an Estrogens and Persistent Organic Pollutants degradation strain.</title>
        <authorList>
            <person name="Liang R."/>
        </authorList>
    </citation>
    <scope>NUCLEOTIDE SEQUENCE [LARGE SCALE GENOMIC DNA]</scope>
    <source>
        <strain evidence="3 4">SJTE-3</strain>
    </source>
</reference>
<dbReference type="Pfam" id="PF13699">
    <property type="entry name" value="eCIS_core"/>
    <property type="match status" value="1"/>
</dbReference>
<gene>
    <name evidence="3" type="ORF">A9C11_13895</name>
</gene>
<feature type="chain" id="PRO_5008391607" description="eCIS core domain-containing protein" evidence="1">
    <location>
        <begin position="27"/>
        <end position="203"/>
    </location>
</feature>
<dbReference type="RefSeq" id="WP_043273762.1">
    <property type="nucleotide sequence ID" value="NZ_CP015878.1"/>
</dbReference>
<dbReference type="Proteomes" id="UP000077748">
    <property type="component" value="Chromosome"/>
</dbReference>
<dbReference type="EMBL" id="CP015878">
    <property type="protein sequence ID" value="ANI15011.1"/>
    <property type="molecule type" value="Genomic_DNA"/>
</dbReference>
<proteinExistence type="predicted"/>
<accession>A0A1A9KC41</accession>
<organism evidence="3 4">
    <name type="scientific">Pseudomonas citronellolis</name>
    <dbReference type="NCBI Taxonomy" id="53408"/>
    <lineage>
        <taxon>Bacteria</taxon>
        <taxon>Pseudomonadati</taxon>
        <taxon>Pseudomonadota</taxon>
        <taxon>Gammaproteobacteria</taxon>
        <taxon>Pseudomonadales</taxon>
        <taxon>Pseudomonadaceae</taxon>
        <taxon>Pseudomonas</taxon>
    </lineage>
</organism>
<feature type="domain" description="eCIS core" evidence="2">
    <location>
        <begin position="83"/>
        <end position="162"/>
    </location>
</feature>
<feature type="signal peptide" evidence="1">
    <location>
        <begin position="1"/>
        <end position="26"/>
    </location>
</feature>